<proteinExistence type="predicted"/>
<feature type="transmembrane region" description="Helical" evidence="6">
    <location>
        <begin position="183"/>
        <end position="202"/>
    </location>
</feature>
<evidence type="ECO:0000256" key="3">
    <source>
        <dbReference type="ARBA" id="ARBA00022692"/>
    </source>
</evidence>
<feature type="domain" description="ABC3 transporter permease C-terminal" evidence="7">
    <location>
        <begin position="42"/>
        <end position="163"/>
    </location>
</feature>
<dbReference type="PANTHER" id="PTHR30287">
    <property type="entry name" value="MEMBRANE COMPONENT OF PREDICTED ABC SUPERFAMILY METABOLITE UPTAKE TRANSPORTER"/>
    <property type="match status" value="1"/>
</dbReference>
<keyword evidence="5 6" id="KW-0472">Membrane</keyword>
<keyword evidence="4 6" id="KW-1133">Transmembrane helix</keyword>
<comment type="subcellular location">
    <subcellularLocation>
        <location evidence="1">Cell membrane</location>
        <topology evidence="1">Multi-pass membrane protein</topology>
    </subcellularLocation>
</comment>
<dbReference type="Pfam" id="PF02687">
    <property type="entry name" value="FtsX"/>
    <property type="match status" value="2"/>
</dbReference>
<feature type="transmembrane region" description="Helical" evidence="6">
    <location>
        <begin position="91"/>
        <end position="114"/>
    </location>
</feature>
<evidence type="ECO:0000256" key="4">
    <source>
        <dbReference type="ARBA" id="ARBA00022989"/>
    </source>
</evidence>
<organism evidence="8 9">
    <name type="scientific">Demequina activiva</name>
    <dbReference type="NCBI Taxonomy" id="1582364"/>
    <lineage>
        <taxon>Bacteria</taxon>
        <taxon>Bacillati</taxon>
        <taxon>Actinomycetota</taxon>
        <taxon>Actinomycetes</taxon>
        <taxon>Micrococcales</taxon>
        <taxon>Demequinaceae</taxon>
        <taxon>Demequina</taxon>
    </lineage>
</organism>
<keyword evidence="9" id="KW-1185">Reference proteome</keyword>
<dbReference type="Proteomes" id="UP000652354">
    <property type="component" value="Unassembled WGS sequence"/>
</dbReference>
<evidence type="ECO:0000256" key="6">
    <source>
        <dbReference type="SAM" id="Phobius"/>
    </source>
</evidence>
<feature type="transmembrane region" description="Helical" evidence="6">
    <location>
        <begin position="208"/>
        <end position="231"/>
    </location>
</feature>
<feature type="transmembrane region" description="Helical" evidence="6">
    <location>
        <begin position="580"/>
        <end position="600"/>
    </location>
</feature>
<gene>
    <name evidence="8" type="ORF">Dac01nite_10860</name>
</gene>
<protein>
    <submittedName>
        <fullName evidence="8">ABC transporter permease</fullName>
    </submittedName>
</protein>
<evidence type="ECO:0000313" key="8">
    <source>
        <dbReference type="EMBL" id="GIG54334.1"/>
    </source>
</evidence>
<evidence type="ECO:0000313" key="9">
    <source>
        <dbReference type="Proteomes" id="UP000652354"/>
    </source>
</evidence>
<feature type="transmembrane region" description="Helical" evidence="6">
    <location>
        <begin position="535"/>
        <end position="568"/>
    </location>
</feature>
<feature type="transmembrane region" description="Helical" evidence="6">
    <location>
        <begin position="494"/>
        <end position="514"/>
    </location>
</feature>
<accession>A0A919Q1J6</accession>
<dbReference type="EMBL" id="BONR01000002">
    <property type="protein sequence ID" value="GIG54334.1"/>
    <property type="molecule type" value="Genomic_DNA"/>
</dbReference>
<name>A0A919Q1J6_9MICO</name>
<feature type="transmembrane region" description="Helical" evidence="6">
    <location>
        <begin position="134"/>
        <end position="155"/>
    </location>
</feature>
<evidence type="ECO:0000259" key="7">
    <source>
        <dbReference type="Pfam" id="PF02687"/>
    </source>
</evidence>
<dbReference type="InterPro" id="IPR003838">
    <property type="entry name" value="ABC3_permease_C"/>
</dbReference>
<evidence type="ECO:0000256" key="5">
    <source>
        <dbReference type="ARBA" id="ARBA00023136"/>
    </source>
</evidence>
<feature type="transmembrane region" description="Helical" evidence="6">
    <location>
        <begin position="43"/>
        <end position="63"/>
    </location>
</feature>
<comment type="caution">
    <text evidence="8">The sequence shown here is derived from an EMBL/GenBank/DDBJ whole genome shotgun (WGS) entry which is preliminary data.</text>
</comment>
<dbReference type="AlphaFoldDB" id="A0A919Q1J6"/>
<dbReference type="InterPro" id="IPR038766">
    <property type="entry name" value="Membrane_comp_ABC_pdt"/>
</dbReference>
<dbReference type="PANTHER" id="PTHR30287:SF1">
    <property type="entry name" value="INNER MEMBRANE PROTEIN"/>
    <property type="match status" value="1"/>
</dbReference>
<keyword evidence="3 6" id="KW-0812">Transmembrane</keyword>
<evidence type="ECO:0000256" key="2">
    <source>
        <dbReference type="ARBA" id="ARBA00022475"/>
    </source>
</evidence>
<reference evidence="8" key="1">
    <citation type="submission" date="2021-01" db="EMBL/GenBank/DDBJ databases">
        <title>Whole genome shotgun sequence of Demequina activiva NBRC 110675.</title>
        <authorList>
            <person name="Komaki H."/>
            <person name="Tamura T."/>
        </authorList>
    </citation>
    <scope>NUCLEOTIDE SEQUENCE</scope>
    <source>
        <strain evidence="8">NBRC 110675</strain>
    </source>
</reference>
<keyword evidence="2" id="KW-1003">Cell membrane</keyword>
<feature type="domain" description="ABC3 transporter permease C-terminal" evidence="7">
    <location>
        <begin position="495"/>
        <end position="605"/>
    </location>
</feature>
<dbReference type="GO" id="GO:0005886">
    <property type="term" value="C:plasma membrane"/>
    <property type="evidence" value="ECO:0007669"/>
    <property type="project" value="UniProtKB-SubCell"/>
</dbReference>
<evidence type="ECO:0000256" key="1">
    <source>
        <dbReference type="ARBA" id="ARBA00004651"/>
    </source>
</evidence>
<sequence>MFLTVVLAAALMVASGVLIESGLRESDPFSPTAMMLPAAMGSFAGVALMLAVFVVSQAFAAALRDRRREFALLRAVGATGRQVRSLITTEVMAISAVALLAGGVAGWWGAGALVPLLTSSGIVEPGFAPSPSPWPLLGAAVLLLPAAWIAGRLAAREMARLSPTAAVGTSTADARALSPGRIVAAWICAGAGLLVTLTPVFLPGAVGGAAGAASAFLYLIAVGLAGPALVLRAATWLTRRRSLQGHAATVLASANARGFSRRLTAAVVPLALLVSLGSVQTGVNHTVAQAAAQQLGDALAADLVWQGPSEQAVDAREALAGAPGVEAVATTGQAMVQVRTDSADEDLPFLDGLNWEAGAVTVLEDPAGLVDPGVTAGDMADLAEPDTVAIAADGLTLPGMGVGDRLELRWPDGTETSPRVVAVYERGLGLGGLIMSPATASSSGGATVYVETEPGAADAVAASTSDAGFPMIPAAEYVEAAVAGGSDDSRLSNVLLMVLLAFIGIAAANALVIATRSRTGEFALLGRLGATRRQLRAMLGVEAALVGVGAVVIGTLTALPGLIAASLAMVRGFSLGLDPVFYASLAGATVVIAFLGVAGARLRARA</sequence>